<keyword evidence="3" id="KW-0551">Lipid droplet</keyword>
<evidence type="ECO:0000313" key="5">
    <source>
        <dbReference type="RefSeq" id="XP_015190236.1"/>
    </source>
</evidence>
<proteinExistence type="inferred from homology"/>
<dbReference type="PANTHER" id="PTHR14024">
    <property type="entry name" value="PERILIPIN"/>
    <property type="match status" value="1"/>
</dbReference>
<dbReference type="InterPro" id="IPR004279">
    <property type="entry name" value="Perilipin"/>
</dbReference>
<dbReference type="Pfam" id="PF03036">
    <property type="entry name" value="Perilipin"/>
    <property type="match status" value="1"/>
</dbReference>
<comment type="subcellular location">
    <subcellularLocation>
        <location evidence="1">Lipid droplet</location>
    </subcellularLocation>
</comment>
<gene>
    <name evidence="5 6" type="primary">LOC107073889</name>
</gene>
<evidence type="ECO:0000256" key="3">
    <source>
        <dbReference type="ARBA" id="ARBA00022677"/>
    </source>
</evidence>
<evidence type="ECO:0000256" key="2">
    <source>
        <dbReference type="ARBA" id="ARBA00006311"/>
    </source>
</evidence>
<keyword evidence="4" id="KW-1185">Reference proteome</keyword>
<dbReference type="GeneID" id="107073889"/>
<dbReference type="PIRSF" id="PIRSF036881">
    <property type="entry name" value="PAT"/>
    <property type="match status" value="1"/>
</dbReference>
<evidence type="ECO:0000256" key="1">
    <source>
        <dbReference type="ARBA" id="ARBA00004502"/>
    </source>
</evidence>
<evidence type="ECO:0000313" key="6">
    <source>
        <dbReference type="RefSeq" id="XP_015190237.1"/>
    </source>
</evidence>
<protein>
    <submittedName>
        <fullName evidence="5 6">Lipid storage droplets surface-binding protein 2</fullName>
    </submittedName>
</protein>
<reference evidence="5 6" key="1">
    <citation type="submission" date="2025-05" db="UniProtKB">
        <authorList>
            <consortium name="RefSeq"/>
        </authorList>
    </citation>
    <scope>IDENTIFICATION</scope>
    <source>
        <tissue evidence="5 6">Whole body</tissue>
    </source>
</reference>
<dbReference type="RefSeq" id="XP_015190236.1">
    <property type="nucleotide sequence ID" value="XM_015334750.1"/>
</dbReference>
<comment type="similarity">
    <text evidence="2">Belongs to the perilipin family.</text>
</comment>
<dbReference type="PANTHER" id="PTHR14024:SF53">
    <property type="entry name" value="LIPID STORAGE DROPLETS SURFACE-BINDING PROTEIN 2"/>
    <property type="match status" value="1"/>
</dbReference>
<evidence type="ECO:0000313" key="4">
    <source>
        <dbReference type="Proteomes" id="UP000694924"/>
    </source>
</evidence>
<name>A0ABM1JCP8_POLDO</name>
<organism evidence="4 5">
    <name type="scientific">Polistes dominula</name>
    <name type="common">European paper wasp</name>
    <name type="synonym">Vespa dominula</name>
    <dbReference type="NCBI Taxonomy" id="743375"/>
    <lineage>
        <taxon>Eukaryota</taxon>
        <taxon>Metazoa</taxon>
        <taxon>Ecdysozoa</taxon>
        <taxon>Arthropoda</taxon>
        <taxon>Hexapoda</taxon>
        <taxon>Insecta</taxon>
        <taxon>Pterygota</taxon>
        <taxon>Neoptera</taxon>
        <taxon>Endopterygota</taxon>
        <taxon>Hymenoptera</taxon>
        <taxon>Apocrita</taxon>
        <taxon>Aculeata</taxon>
        <taxon>Vespoidea</taxon>
        <taxon>Vespidae</taxon>
        <taxon>Polistinae</taxon>
        <taxon>Polistini</taxon>
        <taxon>Polistes</taxon>
    </lineage>
</organism>
<sequence>MATETAQLPHLEVFHRVLELPMIVMALNKSAETYSKLKDSHWLVHWALTTAENSFESATRQAVPIAAPLAKKFEIPIHFVDHTLCFGLDKIEERVPLVKEKPEQILANAYDLAVKKVQPAVSTIYYVNDALLEQATNLRDISWNKANQLLDTHYGIEAVKRLDSTAVIVDKLIDIYFPAIGNEDETNATVETEEEDKLLHTLQIVGRLSNKTARRVYLNICQRTKEISKENLRRYIAFLLEFFQLTQYIHAINDKIIELTTPNKCEQPNQQTPTNQNSSQN</sequence>
<dbReference type="RefSeq" id="XP_015190237.1">
    <property type="nucleotide sequence ID" value="XM_015334751.1"/>
</dbReference>
<dbReference type="Proteomes" id="UP000694924">
    <property type="component" value="Unplaced"/>
</dbReference>
<accession>A0ABM1JCP8</accession>